<dbReference type="OrthoDB" id="1698839at2759"/>
<keyword evidence="7" id="KW-0539">Nucleus</keyword>
<keyword evidence="11" id="KW-1185">Reference proteome</keyword>
<organism evidence="10 11">
    <name type="scientific">Cephalotus follicularis</name>
    <name type="common">Albany pitcher plant</name>
    <dbReference type="NCBI Taxonomy" id="3775"/>
    <lineage>
        <taxon>Eukaryota</taxon>
        <taxon>Viridiplantae</taxon>
        <taxon>Streptophyta</taxon>
        <taxon>Embryophyta</taxon>
        <taxon>Tracheophyta</taxon>
        <taxon>Spermatophyta</taxon>
        <taxon>Magnoliopsida</taxon>
        <taxon>eudicotyledons</taxon>
        <taxon>Gunneridae</taxon>
        <taxon>Pentapetalae</taxon>
        <taxon>rosids</taxon>
        <taxon>fabids</taxon>
        <taxon>Oxalidales</taxon>
        <taxon>Cephalotaceae</taxon>
        <taxon>Cephalotus</taxon>
    </lineage>
</organism>
<evidence type="ECO:0000259" key="8">
    <source>
        <dbReference type="Pfam" id="PF13359"/>
    </source>
</evidence>
<evidence type="ECO:0000256" key="6">
    <source>
        <dbReference type="ARBA" id="ARBA00022801"/>
    </source>
</evidence>
<dbReference type="GO" id="GO:0046872">
    <property type="term" value="F:metal ion binding"/>
    <property type="evidence" value="ECO:0007669"/>
    <property type="project" value="UniProtKB-KW"/>
</dbReference>
<evidence type="ECO:0000256" key="1">
    <source>
        <dbReference type="ARBA" id="ARBA00001968"/>
    </source>
</evidence>
<name>A0A1Q3B3E7_CEPFO</name>
<evidence type="ECO:0000256" key="5">
    <source>
        <dbReference type="ARBA" id="ARBA00022723"/>
    </source>
</evidence>
<proteinExistence type="inferred from homology"/>
<dbReference type="STRING" id="3775.A0A1Q3B3E7"/>
<evidence type="ECO:0000256" key="2">
    <source>
        <dbReference type="ARBA" id="ARBA00004123"/>
    </source>
</evidence>
<keyword evidence="5" id="KW-0479">Metal-binding</keyword>
<comment type="similarity">
    <text evidence="3">Belongs to the HARBI1 family.</text>
</comment>
<reference evidence="11" key="1">
    <citation type="submission" date="2016-04" db="EMBL/GenBank/DDBJ databases">
        <title>Cephalotus genome sequencing.</title>
        <authorList>
            <person name="Fukushima K."/>
            <person name="Hasebe M."/>
            <person name="Fang X."/>
        </authorList>
    </citation>
    <scope>NUCLEOTIDE SEQUENCE [LARGE SCALE GENOMIC DNA]</scope>
    <source>
        <strain evidence="11">cv. St1</strain>
    </source>
</reference>
<dbReference type="Proteomes" id="UP000187406">
    <property type="component" value="Unassembled WGS sequence"/>
</dbReference>
<evidence type="ECO:0000313" key="10">
    <source>
        <dbReference type="EMBL" id="GAV62425.1"/>
    </source>
</evidence>
<dbReference type="PANTHER" id="PTHR22930">
    <property type="match status" value="1"/>
</dbReference>
<dbReference type="Pfam" id="PF13359">
    <property type="entry name" value="DDE_Tnp_4"/>
    <property type="match status" value="1"/>
</dbReference>
<sequence length="173" mass="20121">CIEQLRFDRRSFKKLCIMLTNIGGLHDTQNMMVDEQVAMSLHILTHHVKNRVVKFRFKRSGETVSRHFKNVVNAIIRLQDHLLKNPKSFLKTRLMEYGSCLRLNLISFFFYTRCLGALDGTFVKVNVSSNEKSRYRTRKGEIATNVLAVCSPEMQFIYILSWWEGSAADSRVL</sequence>
<evidence type="ECO:0000256" key="7">
    <source>
        <dbReference type="ARBA" id="ARBA00023242"/>
    </source>
</evidence>
<comment type="subcellular location">
    <subcellularLocation>
        <location evidence="2">Nucleus</location>
    </subcellularLocation>
</comment>
<feature type="domain" description="DUF8040" evidence="9">
    <location>
        <begin position="1"/>
        <end position="76"/>
    </location>
</feature>
<evidence type="ECO:0000256" key="3">
    <source>
        <dbReference type="ARBA" id="ARBA00006958"/>
    </source>
</evidence>
<dbReference type="InParanoid" id="A0A1Q3B3E7"/>
<dbReference type="AlphaFoldDB" id="A0A1Q3B3E7"/>
<keyword evidence="6" id="KW-0378">Hydrolase</keyword>
<dbReference type="GO" id="GO:0005634">
    <property type="term" value="C:nucleus"/>
    <property type="evidence" value="ECO:0007669"/>
    <property type="project" value="UniProtKB-SubCell"/>
</dbReference>
<comment type="cofactor">
    <cofactor evidence="1">
        <name>a divalent metal cation</name>
        <dbReference type="ChEBI" id="CHEBI:60240"/>
    </cofactor>
</comment>
<dbReference type="EMBL" id="BDDD01000255">
    <property type="protein sequence ID" value="GAV62425.1"/>
    <property type="molecule type" value="Genomic_DNA"/>
</dbReference>
<evidence type="ECO:0000313" key="11">
    <source>
        <dbReference type="Proteomes" id="UP000187406"/>
    </source>
</evidence>
<dbReference type="InterPro" id="IPR058353">
    <property type="entry name" value="DUF8040"/>
</dbReference>
<keyword evidence="4" id="KW-0540">Nuclease</keyword>
<dbReference type="PANTHER" id="PTHR22930:SF281">
    <property type="entry name" value="NUCLEASE"/>
    <property type="match status" value="1"/>
</dbReference>
<dbReference type="GO" id="GO:0004518">
    <property type="term" value="F:nuclease activity"/>
    <property type="evidence" value="ECO:0007669"/>
    <property type="project" value="UniProtKB-KW"/>
</dbReference>
<comment type="caution">
    <text evidence="10">The sequence shown here is derived from an EMBL/GenBank/DDBJ whole genome shotgun (WGS) entry which is preliminary data.</text>
</comment>
<dbReference type="InterPro" id="IPR027806">
    <property type="entry name" value="HARBI1_dom"/>
</dbReference>
<feature type="non-terminal residue" evidence="10">
    <location>
        <position position="1"/>
    </location>
</feature>
<gene>
    <name evidence="10" type="ORF">CFOL_v3_05948</name>
</gene>
<evidence type="ECO:0000256" key="4">
    <source>
        <dbReference type="ARBA" id="ARBA00022722"/>
    </source>
</evidence>
<dbReference type="GO" id="GO:0016787">
    <property type="term" value="F:hydrolase activity"/>
    <property type="evidence" value="ECO:0007669"/>
    <property type="project" value="UniProtKB-KW"/>
</dbReference>
<evidence type="ECO:0000259" key="9">
    <source>
        <dbReference type="Pfam" id="PF26138"/>
    </source>
</evidence>
<feature type="non-terminal residue" evidence="10">
    <location>
        <position position="173"/>
    </location>
</feature>
<dbReference type="Pfam" id="PF26138">
    <property type="entry name" value="DUF8040"/>
    <property type="match status" value="1"/>
</dbReference>
<accession>A0A1Q3B3E7</accession>
<dbReference type="InterPro" id="IPR045249">
    <property type="entry name" value="HARBI1-like"/>
</dbReference>
<protein>
    <submittedName>
        <fullName evidence="10">DDE_4 domain-containing protein</fullName>
    </submittedName>
</protein>
<feature type="domain" description="DDE Tnp4" evidence="8">
    <location>
        <begin position="118"/>
        <end position="173"/>
    </location>
</feature>